<dbReference type="GO" id="GO:0048766">
    <property type="term" value="P:root hair initiation"/>
    <property type="evidence" value="ECO:0007669"/>
    <property type="project" value="UniProtKB-ARBA"/>
</dbReference>
<sequence>MELVGAISAREWSSQNGIYGSEGADHDSHFMVAHENVLADHSAFPSYHQLAVGASGLEFPFPIFSTCEGSTSYSSSAIFANSCSSQYNHEQPVPLVKHNSAPLVPCDEDGVVLRNADLFLNVEGGHHHQCLNQGMASNDNCGGNNQPAVLHNTTLADEFGEENGGRSRNYMKRSRSTPIIPADYGQDPKNKRNVRSRKSLKPAMSDNEVDDNAKGPISPNSSYSAGEHSNASQEELGGILSSSSPKGSPAMNLNGKTRAARGSAPNPQSVYARKRREKINEKLKILQHLVPNGTKVDISTMLEDAVQYVKFLQLQIKLLSSDDLWMYAPLAYNGMDIGLDLRIAAPRH</sequence>
<evidence type="ECO:0000256" key="1">
    <source>
        <dbReference type="ARBA" id="ARBA00004123"/>
    </source>
</evidence>
<dbReference type="PANTHER" id="PTHR16223:SF274">
    <property type="entry name" value="TRANSCRIPTION FACTOR BHLH84"/>
    <property type="match status" value="1"/>
</dbReference>
<dbReference type="InterPro" id="IPR036638">
    <property type="entry name" value="HLH_DNA-bd_sf"/>
</dbReference>
<comment type="subcellular location">
    <subcellularLocation>
        <location evidence="1">Nucleus</location>
    </subcellularLocation>
</comment>
<feature type="compositionally biased region" description="Polar residues" evidence="6">
    <location>
        <begin position="218"/>
        <end position="233"/>
    </location>
</feature>
<keyword evidence="4" id="KW-0804">Transcription</keyword>
<feature type="region of interest" description="Disordered" evidence="6">
    <location>
        <begin position="157"/>
        <end position="273"/>
    </location>
</feature>
<evidence type="ECO:0000256" key="5">
    <source>
        <dbReference type="ARBA" id="ARBA00023242"/>
    </source>
</evidence>
<evidence type="ECO:0000256" key="6">
    <source>
        <dbReference type="SAM" id="MobiDB-lite"/>
    </source>
</evidence>
<dbReference type="PANTHER" id="PTHR16223">
    <property type="entry name" value="TRANSCRIPTION FACTOR BHLH83-RELATED"/>
    <property type="match status" value="1"/>
</dbReference>
<comment type="caution">
    <text evidence="8">The sequence shown here is derived from an EMBL/GenBank/DDBJ whole genome shotgun (WGS) entry which is preliminary data.</text>
</comment>
<accession>A0AA87ZQK5</accession>
<dbReference type="FunFam" id="4.10.280.10:FF:000022">
    <property type="entry name" value="Basic helix-loop-helix transcription factor"/>
    <property type="match status" value="1"/>
</dbReference>
<dbReference type="Gramene" id="FCD_00009484-RA">
    <property type="protein sequence ID" value="FCD_00009484-RA:cds"/>
    <property type="gene ID" value="FCD_00009484"/>
</dbReference>
<feature type="domain" description="BHLH" evidence="7">
    <location>
        <begin position="263"/>
        <end position="312"/>
    </location>
</feature>
<gene>
    <name evidence="8" type="ORF">TIFTF001_007166</name>
</gene>
<dbReference type="InterPro" id="IPR011598">
    <property type="entry name" value="bHLH_dom"/>
</dbReference>
<evidence type="ECO:0000313" key="9">
    <source>
        <dbReference type="Proteomes" id="UP001187192"/>
    </source>
</evidence>
<dbReference type="SUPFAM" id="SSF47459">
    <property type="entry name" value="HLH, helix-loop-helix DNA-binding domain"/>
    <property type="match status" value="1"/>
</dbReference>
<keyword evidence="5" id="KW-0539">Nucleus</keyword>
<evidence type="ECO:0000256" key="2">
    <source>
        <dbReference type="ARBA" id="ARBA00023015"/>
    </source>
</evidence>
<dbReference type="GO" id="GO:0000978">
    <property type="term" value="F:RNA polymerase II cis-regulatory region sequence-specific DNA binding"/>
    <property type="evidence" value="ECO:0007669"/>
    <property type="project" value="TreeGrafter"/>
</dbReference>
<dbReference type="PROSITE" id="PS50888">
    <property type="entry name" value="BHLH"/>
    <property type="match status" value="1"/>
</dbReference>
<feature type="compositionally biased region" description="Basic residues" evidence="6">
    <location>
        <begin position="191"/>
        <end position="200"/>
    </location>
</feature>
<keyword evidence="2" id="KW-0805">Transcription regulation</keyword>
<dbReference type="GO" id="GO:0000981">
    <property type="term" value="F:DNA-binding transcription factor activity, RNA polymerase II-specific"/>
    <property type="evidence" value="ECO:0007669"/>
    <property type="project" value="TreeGrafter"/>
</dbReference>
<name>A0AA87ZQK5_FICCA</name>
<dbReference type="AlphaFoldDB" id="A0AA87ZQK5"/>
<reference evidence="8" key="1">
    <citation type="submission" date="2023-07" db="EMBL/GenBank/DDBJ databases">
        <title>draft genome sequence of fig (Ficus carica).</title>
        <authorList>
            <person name="Takahashi T."/>
            <person name="Nishimura K."/>
        </authorList>
    </citation>
    <scope>NUCLEOTIDE SEQUENCE</scope>
</reference>
<dbReference type="Proteomes" id="UP001187192">
    <property type="component" value="Unassembled WGS sequence"/>
</dbReference>
<evidence type="ECO:0000259" key="7">
    <source>
        <dbReference type="PROSITE" id="PS50888"/>
    </source>
</evidence>
<dbReference type="EMBL" id="BTGU01000007">
    <property type="protein sequence ID" value="GMN37879.1"/>
    <property type="molecule type" value="Genomic_DNA"/>
</dbReference>
<keyword evidence="9" id="KW-1185">Reference proteome</keyword>
<dbReference type="SMART" id="SM00353">
    <property type="entry name" value="HLH"/>
    <property type="match status" value="1"/>
</dbReference>
<dbReference type="CDD" id="cd11454">
    <property type="entry name" value="bHLH_AtIND_like"/>
    <property type="match status" value="1"/>
</dbReference>
<dbReference type="InterPro" id="IPR045843">
    <property type="entry name" value="IND-like"/>
</dbReference>
<evidence type="ECO:0000313" key="8">
    <source>
        <dbReference type="EMBL" id="GMN37879.1"/>
    </source>
</evidence>
<dbReference type="GO" id="GO:0005634">
    <property type="term" value="C:nucleus"/>
    <property type="evidence" value="ECO:0007669"/>
    <property type="project" value="UniProtKB-SubCell"/>
</dbReference>
<dbReference type="Pfam" id="PF00010">
    <property type="entry name" value="HLH"/>
    <property type="match status" value="1"/>
</dbReference>
<proteinExistence type="predicted"/>
<dbReference type="GO" id="GO:0046983">
    <property type="term" value="F:protein dimerization activity"/>
    <property type="evidence" value="ECO:0007669"/>
    <property type="project" value="InterPro"/>
</dbReference>
<evidence type="ECO:0000256" key="4">
    <source>
        <dbReference type="ARBA" id="ARBA00023163"/>
    </source>
</evidence>
<protein>
    <recommendedName>
        <fullName evidence="7">BHLH domain-containing protein</fullName>
    </recommendedName>
</protein>
<dbReference type="Gene3D" id="4.10.280.10">
    <property type="entry name" value="Helix-loop-helix DNA-binding domain"/>
    <property type="match status" value="1"/>
</dbReference>
<keyword evidence="3" id="KW-0238">DNA-binding</keyword>
<evidence type="ECO:0000256" key="3">
    <source>
        <dbReference type="ARBA" id="ARBA00023125"/>
    </source>
</evidence>
<organism evidence="8 9">
    <name type="scientific">Ficus carica</name>
    <name type="common">Common fig</name>
    <dbReference type="NCBI Taxonomy" id="3494"/>
    <lineage>
        <taxon>Eukaryota</taxon>
        <taxon>Viridiplantae</taxon>
        <taxon>Streptophyta</taxon>
        <taxon>Embryophyta</taxon>
        <taxon>Tracheophyta</taxon>
        <taxon>Spermatophyta</taxon>
        <taxon>Magnoliopsida</taxon>
        <taxon>eudicotyledons</taxon>
        <taxon>Gunneridae</taxon>
        <taxon>Pentapetalae</taxon>
        <taxon>rosids</taxon>
        <taxon>fabids</taxon>
        <taxon>Rosales</taxon>
        <taxon>Moraceae</taxon>
        <taxon>Ficeae</taxon>
        <taxon>Ficus</taxon>
    </lineage>
</organism>